<keyword evidence="3 4" id="KW-0648">Protein biosynthesis</keyword>
<feature type="region of interest" description="Disordered" evidence="5">
    <location>
        <begin position="54"/>
        <end position="135"/>
    </location>
</feature>
<reference evidence="6" key="1">
    <citation type="submission" date="2020-05" db="EMBL/GenBank/DDBJ databases">
        <title>Phylogenomic resolution of chytrid fungi.</title>
        <authorList>
            <person name="Stajich J.E."/>
            <person name="Amses K."/>
            <person name="Simmons R."/>
            <person name="Seto K."/>
            <person name="Myers J."/>
            <person name="Bonds A."/>
            <person name="Quandt C.A."/>
            <person name="Barry K."/>
            <person name="Liu P."/>
            <person name="Grigoriev I."/>
            <person name="Longcore J.E."/>
            <person name="James T.Y."/>
        </authorList>
    </citation>
    <scope>NUCLEOTIDE SEQUENCE</scope>
    <source>
        <strain evidence="6">JEL0318</strain>
    </source>
</reference>
<evidence type="ECO:0000256" key="5">
    <source>
        <dbReference type="SAM" id="MobiDB-lite"/>
    </source>
</evidence>
<gene>
    <name evidence="6" type="primary">EIF3J</name>
    <name evidence="4" type="synonym">HCR1</name>
    <name evidence="6" type="ORF">HK097_006349</name>
</gene>
<comment type="function">
    <text evidence="4">Component of the eukaryotic translation initiation factor 3 (eIF-3) complex, which is involved in protein synthesis of a specialized repertoire of mRNAs and, together with other initiation factors, stimulates binding of mRNA and methionyl-tRNAi to the 40S ribosome. The eIF-3 complex specifically targets and initiates translation of a subset of mRNAs involved in cell proliferation.</text>
</comment>
<dbReference type="Pfam" id="PF08597">
    <property type="entry name" value="eIF3_subunit"/>
    <property type="match status" value="1"/>
</dbReference>
<sequence>MADEWDDEDVDVKVTIPVPSKGQWDDEDAEDEEVKVRNSLTFETFHQAIHLTTYTFQSSWEDSDEEVKKPAEEEKNPATSPTAATPAPKKKKGLAAAIAARKEEEEKKRAELAAKKKNVEAEEEDDYETPEEKKARLRKQVMEADFENTKALFGVSTPAPTAASKIESSNPSTKPEFDEYIKVVMEKFSSFEKSPQYSYFVENLLRDLLVPLNVDDTRRISSSITAMVNEKQKAAKDAGKKKKGAVGKKSNLQTGPKGLDTTNYDDTYDDFDDFM</sequence>
<name>A0AAD5SCQ2_9FUNG</name>
<comment type="subunit">
    <text evidence="4">Component of the eukaryotic translation initiation factor 3 (eIF-3) complex.</text>
</comment>
<dbReference type="EMBL" id="JADGJD010000299">
    <property type="protein sequence ID" value="KAJ3052391.1"/>
    <property type="molecule type" value="Genomic_DNA"/>
</dbReference>
<evidence type="ECO:0000256" key="4">
    <source>
        <dbReference type="HAMAP-Rule" id="MF_03009"/>
    </source>
</evidence>
<evidence type="ECO:0000256" key="3">
    <source>
        <dbReference type="ARBA" id="ARBA00022917"/>
    </source>
</evidence>
<comment type="similarity">
    <text evidence="4">Belongs to the eIF-3 subunit J family.</text>
</comment>
<dbReference type="InterPro" id="IPR023194">
    <property type="entry name" value="eIF3-like_dom_sf"/>
</dbReference>
<dbReference type="PANTHER" id="PTHR21681:SF0">
    <property type="entry name" value="EUKARYOTIC TRANSLATION INITIATION FACTOR 3 SUBUNIT J"/>
    <property type="match status" value="1"/>
</dbReference>
<evidence type="ECO:0000256" key="1">
    <source>
        <dbReference type="ARBA" id="ARBA00022490"/>
    </source>
</evidence>
<dbReference type="GO" id="GO:0016282">
    <property type="term" value="C:eukaryotic 43S preinitiation complex"/>
    <property type="evidence" value="ECO:0007669"/>
    <property type="project" value="UniProtKB-UniRule"/>
</dbReference>
<organism evidence="6 7">
    <name type="scientific">Rhizophlyctis rosea</name>
    <dbReference type="NCBI Taxonomy" id="64517"/>
    <lineage>
        <taxon>Eukaryota</taxon>
        <taxon>Fungi</taxon>
        <taxon>Fungi incertae sedis</taxon>
        <taxon>Chytridiomycota</taxon>
        <taxon>Chytridiomycota incertae sedis</taxon>
        <taxon>Chytridiomycetes</taxon>
        <taxon>Rhizophlyctidales</taxon>
        <taxon>Rhizophlyctidaceae</taxon>
        <taxon>Rhizophlyctis</taxon>
    </lineage>
</organism>
<evidence type="ECO:0000256" key="2">
    <source>
        <dbReference type="ARBA" id="ARBA00022540"/>
    </source>
</evidence>
<feature type="region of interest" description="Disordered" evidence="5">
    <location>
        <begin position="1"/>
        <end position="32"/>
    </location>
</feature>
<dbReference type="PANTHER" id="PTHR21681">
    <property type="entry name" value="EUKARYOTIC TRANSLATION INITIATION FACTOR 3 SUBUNIT J"/>
    <property type="match status" value="1"/>
</dbReference>
<feature type="compositionally biased region" description="Basic and acidic residues" evidence="5">
    <location>
        <begin position="100"/>
        <end position="120"/>
    </location>
</feature>
<keyword evidence="2 4" id="KW-0396">Initiation factor</keyword>
<feature type="compositionally biased region" description="Basic and acidic residues" evidence="5">
    <location>
        <begin position="66"/>
        <end position="76"/>
    </location>
</feature>
<keyword evidence="7" id="KW-1185">Reference proteome</keyword>
<dbReference type="GO" id="GO:0033290">
    <property type="term" value="C:eukaryotic 48S preinitiation complex"/>
    <property type="evidence" value="ECO:0007669"/>
    <property type="project" value="UniProtKB-UniRule"/>
</dbReference>
<dbReference type="GO" id="GO:0003743">
    <property type="term" value="F:translation initiation factor activity"/>
    <property type="evidence" value="ECO:0007669"/>
    <property type="project" value="UniProtKB-UniRule"/>
</dbReference>
<dbReference type="InterPro" id="IPR013906">
    <property type="entry name" value="eIF3j"/>
</dbReference>
<proteinExistence type="inferred from homology"/>
<comment type="subcellular location">
    <subcellularLocation>
        <location evidence="4">Cytoplasm</location>
    </subcellularLocation>
</comment>
<feature type="region of interest" description="Disordered" evidence="5">
    <location>
        <begin position="231"/>
        <end position="266"/>
    </location>
</feature>
<evidence type="ECO:0000313" key="6">
    <source>
        <dbReference type="EMBL" id="KAJ3052391.1"/>
    </source>
</evidence>
<dbReference type="AlphaFoldDB" id="A0AAD5SCQ2"/>
<feature type="compositionally biased region" description="Acidic residues" evidence="5">
    <location>
        <begin position="1"/>
        <end position="10"/>
    </location>
</feature>
<dbReference type="Gene3D" id="1.10.246.60">
    <property type="entry name" value="Eukaryotic translation initiation factor 3 like domains"/>
    <property type="match status" value="1"/>
</dbReference>
<dbReference type="GO" id="GO:0005852">
    <property type="term" value="C:eukaryotic translation initiation factor 3 complex"/>
    <property type="evidence" value="ECO:0007669"/>
    <property type="project" value="UniProtKB-UniRule"/>
</dbReference>
<evidence type="ECO:0000313" key="7">
    <source>
        <dbReference type="Proteomes" id="UP001212841"/>
    </source>
</evidence>
<dbReference type="GO" id="GO:0001732">
    <property type="term" value="P:formation of cytoplasmic translation initiation complex"/>
    <property type="evidence" value="ECO:0007669"/>
    <property type="project" value="UniProtKB-UniRule"/>
</dbReference>
<dbReference type="Proteomes" id="UP001212841">
    <property type="component" value="Unassembled WGS sequence"/>
</dbReference>
<accession>A0AAD5SCQ2</accession>
<protein>
    <recommendedName>
        <fullName evidence="4">Eukaryotic translation initiation factor 3 subunit J</fullName>
        <shortName evidence="4">eIF3j</shortName>
    </recommendedName>
    <alternativeName>
        <fullName evidence="4">Eukaryotic translation initiation factor 3 30 kDa subunit homolog</fullName>
        <shortName evidence="4">eIF-3 30 kDa subunit homolog</shortName>
    </alternativeName>
</protein>
<keyword evidence="1 4" id="KW-0963">Cytoplasm</keyword>
<comment type="caution">
    <text evidence="6">The sequence shown here is derived from an EMBL/GenBank/DDBJ whole genome shotgun (WGS) entry which is preliminary data.</text>
</comment>
<dbReference type="HAMAP" id="MF_03009">
    <property type="entry name" value="eIF3j"/>
    <property type="match status" value="1"/>
</dbReference>